<protein>
    <submittedName>
        <fullName evidence="3">Uncharacterized protein</fullName>
    </submittedName>
</protein>
<feature type="compositionally biased region" description="Polar residues" evidence="1">
    <location>
        <begin position="371"/>
        <end position="381"/>
    </location>
</feature>
<dbReference type="HOGENOM" id="CLU_047069_0_0_1"/>
<dbReference type="eggNOG" id="ENOG502QQGB">
    <property type="taxonomic scope" value="Eukaryota"/>
</dbReference>
<keyword evidence="2" id="KW-1133">Transmembrane helix</keyword>
<reference evidence="3" key="2">
    <citation type="submission" date="2018-05" db="EMBL/GenBank/DDBJ databases">
        <title>OmerRS3 (Oryza meridionalis Reference Sequence Version 3).</title>
        <authorList>
            <person name="Zhang J."/>
            <person name="Kudrna D."/>
            <person name="Lee S."/>
            <person name="Talag J."/>
            <person name="Welchert J."/>
            <person name="Wing R.A."/>
        </authorList>
    </citation>
    <scope>NUCLEOTIDE SEQUENCE [LARGE SCALE GENOMIC DNA]</scope>
    <source>
        <strain evidence="3">cv. OR44</strain>
    </source>
</reference>
<evidence type="ECO:0000256" key="2">
    <source>
        <dbReference type="SAM" id="Phobius"/>
    </source>
</evidence>
<dbReference type="PANTHER" id="PTHR46995">
    <property type="entry name" value="OS09G0508200 PROTEIN"/>
    <property type="match status" value="1"/>
</dbReference>
<accession>A0A0E0CJF7</accession>
<dbReference type="EnsemblPlants" id="OMERI02G13880.1">
    <property type="protein sequence ID" value="OMERI02G13880.1"/>
    <property type="gene ID" value="OMERI02G13880"/>
</dbReference>
<name>A0A0E0CJF7_9ORYZ</name>
<feature type="region of interest" description="Disordered" evidence="1">
    <location>
        <begin position="360"/>
        <end position="381"/>
    </location>
</feature>
<dbReference type="AlphaFoldDB" id="A0A0E0CJF7"/>
<evidence type="ECO:0000256" key="1">
    <source>
        <dbReference type="SAM" id="MobiDB-lite"/>
    </source>
</evidence>
<organism evidence="3">
    <name type="scientific">Oryza meridionalis</name>
    <dbReference type="NCBI Taxonomy" id="40149"/>
    <lineage>
        <taxon>Eukaryota</taxon>
        <taxon>Viridiplantae</taxon>
        <taxon>Streptophyta</taxon>
        <taxon>Embryophyta</taxon>
        <taxon>Tracheophyta</taxon>
        <taxon>Spermatophyta</taxon>
        <taxon>Magnoliopsida</taxon>
        <taxon>Liliopsida</taxon>
        <taxon>Poales</taxon>
        <taxon>Poaceae</taxon>
        <taxon>BOP clade</taxon>
        <taxon>Oryzoideae</taxon>
        <taxon>Oryzeae</taxon>
        <taxon>Oryzinae</taxon>
        <taxon>Oryza</taxon>
    </lineage>
</organism>
<dbReference type="Proteomes" id="UP000008021">
    <property type="component" value="Chromosome 2"/>
</dbReference>
<keyword evidence="2" id="KW-0472">Membrane</keyword>
<evidence type="ECO:0000313" key="4">
    <source>
        <dbReference type="Proteomes" id="UP000008021"/>
    </source>
</evidence>
<dbReference type="PRINTS" id="PR01217">
    <property type="entry name" value="PRICHEXTENSN"/>
</dbReference>
<dbReference type="PANTHER" id="PTHR46995:SF12">
    <property type="entry name" value="OS12G0472800 PROTEIN"/>
    <property type="match status" value="1"/>
</dbReference>
<proteinExistence type="predicted"/>
<feature type="transmembrane region" description="Helical" evidence="2">
    <location>
        <begin position="12"/>
        <end position="30"/>
    </location>
</feature>
<dbReference type="STRING" id="40149.A0A0E0CJF7"/>
<keyword evidence="2" id="KW-0812">Transmembrane</keyword>
<dbReference type="Gramene" id="OMERI02G13880.1">
    <property type="protein sequence ID" value="OMERI02G13880.1"/>
    <property type="gene ID" value="OMERI02G13880"/>
</dbReference>
<sequence>MEEHYTMKKPRLLLLSLEVMLIALLLPLHGTHCESSTQGEGGGGGTGAGAANLTVTGTVFCDACSSSSFSNHSYFLPGVKVRIDCMISVKSASKEEIKITAEKVTNTFGAYQLDIPAIDGFECATSAAAPTADSFCRAAVIDNPSPLCNVPAVTTTVGHISFSSGHDHDQPNACLYNLNSLYYRPGGAKNGGQCGGGGGDVPPAALNTSLFYCPPWPWPPIPFCTPRPWFPPIPFLTPPPPPFFPFPLPPIPFLTPPSPPPPAFPFPLPPWPWAPPPAAQPPPAFPFPHLPPIFSPPSPPPPPPPPPAFPFPFPQLPPLPHFPPLPSFYPSPPPPPLPPPSFPWSFPPLAPLFPPYPSPPPSMYSRKDPSTWPSSSSKQQP</sequence>
<reference evidence="3" key="1">
    <citation type="submission" date="2015-04" db="UniProtKB">
        <authorList>
            <consortium name="EnsemblPlants"/>
        </authorList>
    </citation>
    <scope>IDENTIFICATION</scope>
</reference>
<dbReference type="Pfam" id="PF01190">
    <property type="entry name" value="Pollen_Ole_e_1"/>
    <property type="match status" value="1"/>
</dbReference>
<keyword evidence="4" id="KW-1185">Reference proteome</keyword>
<evidence type="ECO:0000313" key="3">
    <source>
        <dbReference type="EnsemblPlants" id="OMERI02G13880.1"/>
    </source>
</evidence>